<reference evidence="1" key="1">
    <citation type="submission" date="2018-02" db="EMBL/GenBank/DDBJ databases">
        <title>Rhizophora mucronata_Transcriptome.</title>
        <authorList>
            <person name="Meera S.P."/>
            <person name="Sreeshan A."/>
            <person name="Augustine A."/>
        </authorList>
    </citation>
    <scope>NUCLEOTIDE SEQUENCE</scope>
    <source>
        <tissue evidence="1">Leaf</tissue>
    </source>
</reference>
<dbReference type="EMBL" id="GGEC01055100">
    <property type="protein sequence ID" value="MBX35584.1"/>
    <property type="molecule type" value="Transcribed_RNA"/>
</dbReference>
<name>A0A2P2MZE4_RHIMU</name>
<accession>A0A2P2MZE4</accession>
<evidence type="ECO:0000313" key="1">
    <source>
        <dbReference type="EMBL" id="MBX35584.1"/>
    </source>
</evidence>
<sequence>MLRSQNYYYLYELPLSVDNLEQTHKDNPWVGESIILIRPKIPQEQNFLKDLLLLL</sequence>
<organism evidence="1">
    <name type="scientific">Rhizophora mucronata</name>
    <name type="common">Asiatic mangrove</name>
    <dbReference type="NCBI Taxonomy" id="61149"/>
    <lineage>
        <taxon>Eukaryota</taxon>
        <taxon>Viridiplantae</taxon>
        <taxon>Streptophyta</taxon>
        <taxon>Embryophyta</taxon>
        <taxon>Tracheophyta</taxon>
        <taxon>Spermatophyta</taxon>
        <taxon>Magnoliopsida</taxon>
        <taxon>eudicotyledons</taxon>
        <taxon>Gunneridae</taxon>
        <taxon>Pentapetalae</taxon>
        <taxon>rosids</taxon>
        <taxon>fabids</taxon>
        <taxon>Malpighiales</taxon>
        <taxon>Rhizophoraceae</taxon>
        <taxon>Rhizophora</taxon>
    </lineage>
</organism>
<proteinExistence type="predicted"/>
<dbReference type="AlphaFoldDB" id="A0A2P2MZE4"/>
<protein>
    <submittedName>
        <fullName evidence="1">Uncharacterized protein</fullName>
    </submittedName>
</protein>